<gene>
    <name evidence="1" type="ORF">B1991_17330</name>
</gene>
<name>A0A4V3URX5_9GAMM</name>
<comment type="caution">
    <text evidence="1">The sequence shown here is derived from an EMBL/GenBank/DDBJ whole genome shotgun (WGS) entry which is preliminary data.</text>
</comment>
<dbReference type="Proteomes" id="UP000306317">
    <property type="component" value="Unassembled WGS sequence"/>
</dbReference>
<dbReference type="AlphaFoldDB" id="A0A4V3URX5"/>
<proteinExistence type="predicted"/>
<protein>
    <submittedName>
        <fullName evidence="1">Uncharacterized protein</fullName>
    </submittedName>
</protein>
<sequence length="76" mass="7872">MESTTLAAQTYRVLAVTEDKSDENISFTITALQHNASKFGAVDEGTAIVVPPISVLKTGVQSSPLSVTLSAHAVVG</sequence>
<organism evidence="1 2">
    <name type="scientific">Rhodanobacter lindaniclasticus</name>
    <dbReference type="NCBI Taxonomy" id="75310"/>
    <lineage>
        <taxon>Bacteria</taxon>
        <taxon>Pseudomonadati</taxon>
        <taxon>Pseudomonadota</taxon>
        <taxon>Gammaproteobacteria</taxon>
        <taxon>Lysobacterales</taxon>
        <taxon>Rhodanobacteraceae</taxon>
        <taxon>Rhodanobacter</taxon>
    </lineage>
</organism>
<evidence type="ECO:0000313" key="2">
    <source>
        <dbReference type="Proteomes" id="UP000306317"/>
    </source>
</evidence>
<dbReference type="EMBL" id="MWIO01000074">
    <property type="protein sequence ID" value="THD04531.1"/>
    <property type="molecule type" value="Genomic_DNA"/>
</dbReference>
<keyword evidence="2" id="KW-1185">Reference proteome</keyword>
<reference evidence="1 2" key="1">
    <citation type="submission" date="2017-02" db="EMBL/GenBank/DDBJ databases">
        <title>Whole genome sequencing of Rhodanobacter lindaniclasticus DSM 17932.</title>
        <authorList>
            <person name="Kumar S."/>
            <person name="Patil P."/>
            <person name="Patil P.B."/>
        </authorList>
    </citation>
    <scope>NUCLEOTIDE SEQUENCE [LARGE SCALE GENOMIC DNA]</scope>
    <source>
        <strain evidence="1 2">DSM 17932</strain>
    </source>
</reference>
<evidence type="ECO:0000313" key="1">
    <source>
        <dbReference type="EMBL" id="THD04531.1"/>
    </source>
</evidence>
<accession>A0A4V3URX5</accession>